<evidence type="ECO:0000259" key="3">
    <source>
        <dbReference type="Pfam" id="PF03217"/>
    </source>
</evidence>
<feature type="region of interest" description="Disordered" evidence="1">
    <location>
        <begin position="638"/>
        <end position="664"/>
    </location>
</feature>
<reference evidence="5" key="1">
    <citation type="journal article" date="2019" name="Int. J. Syst. Evol. Microbiol.">
        <title>The Global Catalogue of Microorganisms (GCM) 10K type strain sequencing project: providing services to taxonomists for standard genome sequencing and annotation.</title>
        <authorList>
            <consortium name="The Broad Institute Genomics Platform"/>
            <consortium name="The Broad Institute Genome Sequencing Center for Infectious Disease"/>
            <person name="Wu L."/>
            <person name="Ma J."/>
        </authorList>
    </citation>
    <scope>NUCLEOTIDE SEQUENCE [LARGE SCALE GENOMIC DNA]</scope>
    <source>
        <strain evidence="5">CCM 8927</strain>
    </source>
</reference>
<evidence type="ECO:0000256" key="2">
    <source>
        <dbReference type="SAM" id="SignalP"/>
    </source>
</evidence>
<evidence type="ECO:0000313" key="4">
    <source>
        <dbReference type="EMBL" id="MFC6175499.1"/>
    </source>
</evidence>
<evidence type="ECO:0000313" key="5">
    <source>
        <dbReference type="Proteomes" id="UP001596288"/>
    </source>
</evidence>
<feature type="chain" id="PRO_5047068622" evidence="2">
    <location>
        <begin position="31"/>
        <end position="837"/>
    </location>
</feature>
<dbReference type="Gene3D" id="3.10.20.320">
    <property type="entry name" value="Putative peptidoglycan bound protein (lpxtg motif)"/>
    <property type="match status" value="1"/>
</dbReference>
<dbReference type="RefSeq" id="WP_223876478.1">
    <property type="nucleotide sequence ID" value="NZ_BJDF01000006.1"/>
</dbReference>
<comment type="caution">
    <text evidence="4">The sequence shown here is derived from an EMBL/GenBank/DDBJ whole genome shotgun (WGS) entry which is preliminary data.</text>
</comment>
<feature type="signal peptide" evidence="2">
    <location>
        <begin position="1"/>
        <end position="30"/>
    </location>
</feature>
<keyword evidence="2" id="KW-0732">Signal</keyword>
<evidence type="ECO:0000256" key="1">
    <source>
        <dbReference type="SAM" id="MobiDB-lite"/>
    </source>
</evidence>
<feature type="domain" description="S-layer protein C-terminal" evidence="3">
    <location>
        <begin position="781"/>
        <end position="835"/>
    </location>
</feature>
<accession>A0ABW1RHF3</accession>
<keyword evidence="5" id="KW-1185">Reference proteome</keyword>
<gene>
    <name evidence="4" type="ORF">ACFQAV_01535</name>
</gene>
<feature type="region of interest" description="Disordered" evidence="1">
    <location>
        <begin position="32"/>
        <end position="236"/>
    </location>
</feature>
<dbReference type="Proteomes" id="UP001596288">
    <property type="component" value="Unassembled WGS sequence"/>
</dbReference>
<dbReference type="InterPro" id="IPR024968">
    <property type="entry name" value="SlpA_C_lactobacillus"/>
</dbReference>
<protein>
    <submittedName>
        <fullName evidence="4">SLAP domain-containing protein</fullName>
    </submittedName>
</protein>
<feature type="compositionally biased region" description="Low complexity" evidence="1">
    <location>
        <begin position="32"/>
        <end position="230"/>
    </location>
</feature>
<dbReference type="EMBL" id="JBHSSF010000007">
    <property type="protein sequence ID" value="MFC6175499.1"/>
    <property type="molecule type" value="Genomic_DNA"/>
</dbReference>
<name>A0ABW1RHF3_9LACO</name>
<proteinExistence type="predicted"/>
<feature type="domain" description="S-layer protein C-terminal" evidence="3">
    <location>
        <begin position="731"/>
        <end position="769"/>
    </location>
</feature>
<dbReference type="Pfam" id="PF03217">
    <property type="entry name" value="SlpA"/>
    <property type="match status" value="2"/>
</dbReference>
<sequence length="837" mass="86197">MLLNKKCVYLGVSLFSAMILGVMSSQTVKADTISSPTTSAPAASSTTSATPTTTSAPTSSTTSTTTTISTGTAAPATTSTVTPTTSSSTATTVTSAKTGSPATSAPVSTASVPVTSGTTTGSSAVTTPATSSTAPVTTGTSTTSSTTASTPATSGTTTTSSTVTTPATSSTAPVTTGTSTTSSTTAPASTGSTPATSGTTTTTPASSTSTSATSGTTTATTTTTGTTTSPYAIPSNVTNDTVITFTDPNLESAVKFALNIPYTSNLTVGDVRSYTGQYLLVSMDYYELAHPNGPTSTSIPGSYISDEDSTPIESLNGMQYLTLLPAKSTVGVQVLLASDTNANPDLTPLNGIPLASLDLAGNFSDSTAKEIDVSQVSKLDLSVAGTLDFEGSTDTNGINQAQLNELAPTINQFANNGQGLDLIEFDNSSISDFSPLKGTETGKNVMIDAVSNTVTDPTPVYAVDGQPISFTAPKLLDPSGIDLAPQYTYSGSTTSADLKNGNLTSVGGDDFTLNNADPTAKTLSYGNYGYHNGFTKGSMIQENLGNTYFENATTVNQPLIWQAAPTVTVNYVDSTGAPIMVNGAPLTKTISGTTIGSAFDLTTDSDVSGYKLTSPATLLKGAYTQDPQTITLAYSSVPKTSTDSDTTKPIVKPAPNPKHPATSNNHEKVAIHDLTNDPDLTDINVHGTTIINGKPFYLLDDGEFIEANDYDAVASTKTGILITHDVALNLVDDKGQPTSEKLASSTKWKYNKIVAINGQAYYQLARDGYLAVDSATTFTPSVDQSKIHLSVKTAVYNSQGKKLTLTLAAGSNWRTDGYITVNGIKMYRVATNEYVPE</sequence>
<organism evidence="4 5">
    <name type="scientific">Companilactobacillus huachuanensis</name>
    <dbReference type="NCBI Taxonomy" id="2559914"/>
    <lineage>
        <taxon>Bacteria</taxon>
        <taxon>Bacillati</taxon>
        <taxon>Bacillota</taxon>
        <taxon>Bacilli</taxon>
        <taxon>Lactobacillales</taxon>
        <taxon>Lactobacillaceae</taxon>
        <taxon>Companilactobacillus</taxon>
    </lineage>
</organism>